<organism evidence="1 2">
    <name type="scientific">Paracoccus onchidii</name>
    <dbReference type="NCBI Taxonomy" id="3017813"/>
    <lineage>
        <taxon>Bacteria</taxon>
        <taxon>Pseudomonadati</taxon>
        <taxon>Pseudomonadota</taxon>
        <taxon>Alphaproteobacteria</taxon>
        <taxon>Rhodobacterales</taxon>
        <taxon>Paracoccaceae</taxon>
        <taxon>Paracoccus</taxon>
    </lineage>
</organism>
<dbReference type="Gene3D" id="3.40.50.720">
    <property type="entry name" value="NAD(P)-binding Rossmann-like Domain"/>
    <property type="match status" value="1"/>
</dbReference>
<reference evidence="1" key="1">
    <citation type="submission" date="2022-12" db="EMBL/GenBank/DDBJ databases">
        <title>Paracoccus onchidii sp. nov., isolated from a marine invertebrate from the South China Sea.</title>
        <authorList>
            <person name="Xu S."/>
            <person name="Liu Z."/>
            <person name="Xu Y."/>
        </authorList>
    </citation>
    <scope>NUCLEOTIDE SEQUENCE</scope>
    <source>
        <strain evidence="1">Z330</strain>
    </source>
</reference>
<dbReference type="Gene3D" id="3.30.1780.10">
    <property type="entry name" value="ornithine cyclodeaminase, domain 1"/>
    <property type="match status" value="1"/>
</dbReference>
<name>A0ABT4ZAA1_9RHOB</name>
<proteinExistence type="predicted"/>
<dbReference type="InterPro" id="IPR003462">
    <property type="entry name" value="ODC_Mu_crystall"/>
</dbReference>
<keyword evidence="2" id="KW-1185">Reference proteome</keyword>
<dbReference type="PANTHER" id="PTHR13812">
    <property type="entry name" value="KETIMINE REDUCTASE MU-CRYSTALLIN"/>
    <property type="match status" value="1"/>
</dbReference>
<dbReference type="SUPFAM" id="SSF51735">
    <property type="entry name" value="NAD(P)-binding Rossmann-fold domains"/>
    <property type="match status" value="1"/>
</dbReference>
<accession>A0ABT4ZAA1</accession>
<comment type="caution">
    <text evidence="1">The sequence shown here is derived from an EMBL/GenBank/DDBJ whole genome shotgun (WGS) entry which is preliminary data.</text>
</comment>
<dbReference type="PANTHER" id="PTHR13812:SF19">
    <property type="entry name" value="KETIMINE REDUCTASE MU-CRYSTALLIN"/>
    <property type="match status" value="1"/>
</dbReference>
<evidence type="ECO:0000313" key="1">
    <source>
        <dbReference type="EMBL" id="MDB6176187.1"/>
    </source>
</evidence>
<dbReference type="InterPro" id="IPR036291">
    <property type="entry name" value="NAD(P)-bd_dom_sf"/>
</dbReference>
<dbReference type="NCBIfam" id="NF004793">
    <property type="entry name" value="PRK06141.1"/>
    <property type="match status" value="1"/>
</dbReference>
<gene>
    <name evidence="1" type="ORF">PAF17_01555</name>
</gene>
<dbReference type="EMBL" id="JAQBIE010000002">
    <property type="protein sequence ID" value="MDB6176187.1"/>
    <property type="molecule type" value="Genomic_DNA"/>
</dbReference>
<dbReference type="RefSeq" id="WP_271887322.1">
    <property type="nucleotide sequence ID" value="NZ_JAQBIE010000002.1"/>
</dbReference>
<sequence>MTDTFLTEHQLETALDWRPLVEELRDWFARNAVVAPPRQVLPIRQPDGSEASLLIMPAWIPGESIGVKIVTFFPENPQRGLATINAGYMLFDGETGQMKSVMDGDALTARRTAAASALAADYLARKDARSLLVVGTGQLSRAMAAAHSSVRSHDRIMVWGRNCDSSARIAGAMRNDGLPAEAVTDLEQACRNADVITTITAATSPIIHGDWLRPGTHLDLVGAFREDMREADDTALGQARVFVDSVDGAMKSGDLAQPARAGLFDPIQIEADLAELAQGRHPGRGSNAEFTLFKSAGVAIEDLAAAELAHRQVTS</sequence>
<protein>
    <submittedName>
        <fullName evidence="1">Ornithine cyclodeaminase family protein</fullName>
    </submittedName>
</protein>
<evidence type="ECO:0000313" key="2">
    <source>
        <dbReference type="Proteomes" id="UP001165641"/>
    </source>
</evidence>
<dbReference type="Proteomes" id="UP001165641">
    <property type="component" value="Unassembled WGS sequence"/>
</dbReference>
<dbReference type="PIRSF" id="PIRSF001439">
    <property type="entry name" value="CryM"/>
    <property type="match status" value="1"/>
</dbReference>
<dbReference type="InterPro" id="IPR023401">
    <property type="entry name" value="ODC_N"/>
</dbReference>
<dbReference type="Pfam" id="PF02423">
    <property type="entry name" value="OCD_Mu_crystall"/>
    <property type="match status" value="1"/>
</dbReference>